<comment type="cofactor">
    <cofactor evidence="1 8">
        <name>FMN</name>
        <dbReference type="ChEBI" id="CHEBI:58210"/>
    </cofactor>
</comment>
<reference evidence="11" key="1">
    <citation type="journal article" date="2019" name="Int. J. Syst. Evol. Microbiol.">
        <title>The Global Catalogue of Microorganisms (GCM) 10K type strain sequencing project: providing services to taxonomists for standard genome sequencing and annotation.</title>
        <authorList>
            <consortium name="The Broad Institute Genomics Platform"/>
            <consortium name="The Broad Institute Genome Sequencing Center for Infectious Disease"/>
            <person name="Wu L."/>
            <person name="Ma J."/>
        </authorList>
    </citation>
    <scope>NUCLEOTIDE SEQUENCE [LARGE SCALE GENOMIC DNA]</scope>
    <source>
        <strain evidence="11">CGMCC 1.10131</strain>
    </source>
</reference>
<evidence type="ECO:0000256" key="2">
    <source>
        <dbReference type="ARBA" id="ARBA00005267"/>
    </source>
</evidence>
<evidence type="ECO:0000256" key="8">
    <source>
        <dbReference type="PIRNR" id="PIRNR038996"/>
    </source>
</evidence>
<evidence type="ECO:0000256" key="7">
    <source>
        <dbReference type="ARBA" id="ARBA00023231"/>
    </source>
</evidence>
<gene>
    <name evidence="10" type="primary">isiB</name>
    <name evidence="10" type="ORF">GCM10007414_34510</name>
</gene>
<dbReference type="NCBIfam" id="NF006739">
    <property type="entry name" value="PRK09267.1-5"/>
    <property type="match status" value="1"/>
</dbReference>
<dbReference type="InterPro" id="IPR029039">
    <property type="entry name" value="Flavoprotein-like_sf"/>
</dbReference>
<keyword evidence="11" id="KW-1185">Reference proteome</keyword>
<proteinExistence type="inferred from homology"/>
<dbReference type="PANTHER" id="PTHR42809:SF1">
    <property type="entry name" value="FLAVODOXIN 1"/>
    <property type="match status" value="1"/>
</dbReference>
<dbReference type="NCBIfam" id="TIGR01752">
    <property type="entry name" value="flav_long"/>
    <property type="match status" value="1"/>
</dbReference>
<evidence type="ECO:0000256" key="6">
    <source>
        <dbReference type="ARBA" id="ARBA00022982"/>
    </source>
</evidence>
<dbReference type="RefSeq" id="WP_055731609.1">
    <property type="nucleotide sequence ID" value="NZ_BMDY01000026.1"/>
</dbReference>
<protein>
    <recommendedName>
        <fullName evidence="8">Flavodoxin</fullName>
    </recommendedName>
</protein>
<evidence type="ECO:0000256" key="5">
    <source>
        <dbReference type="ARBA" id="ARBA00022643"/>
    </source>
</evidence>
<keyword evidence="4 8" id="KW-0285">Flavoprotein</keyword>
<dbReference type="Proteomes" id="UP000651977">
    <property type="component" value="Unassembled WGS sequence"/>
</dbReference>
<dbReference type="InterPro" id="IPR008254">
    <property type="entry name" value="Flavodoxin/NO_synth"/>
</dbReference>
<dbReference type="InterPro" id="IPR050619">
    <property type="entry name" value="Flavodoxin"/>
</dbReference>
<evidence type="ECO:0000259" key="9">
    <source>
        <dbReference type="PROSITE" id="PS50902"/>
    </source>
</evidence>
<dbReference type="Gene3D" id="3.40.50.360">
    <property type="match status" value="1"/>
</dbReference>
<dbReference type="Pfam" id="PF00258">
    <property type="entry name" value="Flavodoxin_1"/>
    <property type="match status" value="1"/>
</dbReference>
<dbReference type="PANTHER" id="PTHR42809">
    <property type="entry name" value="FLAVODOXIN 2"/>
    <property type="match status" value="1"/>
</dbReference>
<evidence type="ECO:0000256" key="1">
    <source>
        <dbReference type="ARBA" id="ARBA00001917"/>
    </source>
</evidence>
<dbReference type="InterPro" id="IPR001226">
    <property type="entry name" value="Flavodoxin_CS"/>
</dbReference>
<dbReference type="EMBL" id="BMDY01000026">
    <property type="protein sequence ID" value="GGB18196.1"/>
    <property type="molecule type" value="Genomic_DNA"/>
</dbReference>
<feature type="domain" description="Flavodoxin-like" evidence="9">
    <location>
        <begin position="4"/>
        <end position="174"/>
    </location>
</feature>
<dbReference type="InterPro" id="IPR010086">
    <property type="entry name" value="Flavodoxin_lc"/>
</dbReference>
<sequence length="179" mass="19380">MADIGIFFGTDTGTTRKIAKMIHKQLGEDLADKPLNINRVDIDTLSSYKMLILGTPTLGEGQLPGLAADCQAESWDEFLPQLDDADLSGIKVALYGLGDQVNYSSEFVDGLGELYDAICETGAELVGEWPADGYEFDDSAALLDNGKFAGLVLDNDNQSELHSERLAGWLEQIKAEFGV</sequence>
<dbReference type="SUPFAM" id="SSF52218">
    <property type="entry name" value="Flavoproteins"/>
    <property type="match status" value="1"/>
</dbReference>
<evidence type="ECO:0000256" key="4">
    <source>
        <dbReference type="ARBA" id="ARBA00022630"/>
    </source>
</evidence>
<dbReference type="PRINTS" id="PR00369">
    <property type="entry name" value="FLAVODOXIN"/>
</dbReference>
<evidence type="ECO:0000313" key="10">
    <source>
        <dbReference type="EMBL" id="GGB18196.1"/>
    </source>
</evidence>
<comment type="similarity">
    <text evidence="2 8">Belongs to the flavodoxin family.</text>
</comment>
<comment type="function">
    <text evidence="8">Low-potential electron donor to a number of redox enzymes.</text>
</comment>
<dbReference type="InterPro" id="IPR001094">
    <property type="entry name" value="Flavdoxin-like"/>
</dbReference>
<comment type="caution">
    <text evidence="10">The sequence shown here is derived from an EMBL/GenBank/DDBJ whole genome shotgun (WGS) entry which is preliminary data.</text>
</comment>
<evidence type="ECO:0000313" key="11">
    <source>
        <dbReference type="Proteomes" id="UP000651977"/>
    </source>
</evidence>
<keyword evidence="7" id="KW-0535">Nitrogen fixation</keyword>
<keyword evidence="5 8" id="KW-0288">FMN</keyword>
<evidence type="ECO:0000256" key="3">
    <source>
        <dbReference type="ARBA" id="ARBA00022448"/>
    </source>
</evidence>
<keyword evidence="3 8" id="KW-0813">Transport</keyword>
<accession>A0ABQ1I6J6</accession>
<name>A0ABQ1I6J6_9ALTE</name>
<dbReference type="PIRSF" id="PIRSF038996">
    <property type="entry name" value="FldA"/>
    <property type="match status" value="1"/>
</dbReference>
<dbReference type="PROSITE" id="PS50902">
    <property type="entry name" value="FLAVODOXIN_LIKE"/>
    <property type="match status" value="1"/>
</dbReference>
<dbReference type="PROSITE" id="PS00201">
    <property type="entry name" value="FLAVODOXIN"/>
    <property type="match status" value="1"/>
</dbReference>
<organism evidence="10 11">
    <name type="scientific">Agarivorans gilvus</name>
    <dbReference type="NCBI Taxonomy" id="680279"/>
    <lineage>
        <taxon>Bacteria</taxon>
        <taxon>Pseudomonadati</taxon>
        <taxon>Pseudomonadota</taxon>
        <taxon>Gammaproteobacteria</taxon>
        <taxon>Alteromonadales</taxon>
        <taxon>Alteromonadaceae</taxon>
        <taxon>Agarivorans</taxon>
    </lineage>
</organism>
<keyword evidence="6 8" id="KW-0249">Electron transport</keyword>